<dbReference type="InterPro" id="IPR002316">
    <property type="entry name" value="Pro-tRNA-ligase_IIa"/>
</dbReference>
<dbReference type="Pfam" id="PF00587">
    <property type="entry name" value="tRNA-synt_2b"/>
    <property type="match status" value="1"/>
</dbReference>
<dbReference type="InterPro" id="IPR044140">
    <property type="entry name" value="ProRS_anticodon_short"/>
</dbReference>
<evidence type="ECO:0000256" key="4">
    <source>
        <dbReference type="ARBA" id="ARBA00022598"/>
    </source>
</evidence>
<evidence type="ECO:0000256" key="5">
    <source>
        <dbReference type="ARBA" id="ARBA00022741"/>
    </source>
</evidence>
<dbReference type="Proteomes" id="UP001185012">
    <property type="component" value="Unassembled WGS sequence"/>
</dbReference>
<feature type="region of interest" description="Disordered" evidence="11">
    <location>
        <begin position="238"/>
        <end position="261"/>
    </location>
</feature>
<keyword evidence="8 10" id="KW-0030">Aminoacyl-tRNA synthetase</keyword>
<comment type="function">
    <text evidence="10">Catalyzes the attachment of proline to tRNA(Pro) in a two-step reaction: proline is first activated by ATP to form Pro-AMP and then transferred to the acceptor end of tRNA(Pro). As ProRS can inadvertently accommodate and process non-cognate amino acids such as alanine and cysteine, to avoid such errors it has two additional distinct editing activities against alanine. One activity is designated as 'pretransfer' editing and involves the tRNA(Pro)-independent hydrolysis of activated Ala-AMP. The other activity is designated 'posttransfer' editing and involves deacylation of mischarged Ala-tRNA(Pro). The misacylated Cys-tRNA(Pro) is not edited by ProRS.</text>
</comment>
<accession>A0ABU1IHF1</accession>
<dbReference type="SUPFAM" id="SSF55826">
    <property type="entry name" value="YbaK/ProRS associated domain"/>
    <property type="match status" value="1"/>
</dbReference>
<keyword evidence="3 10" id="KW-0963">Cytoplasm</keyword>
<dbReference type="Pfam" id="PF03129">
    <property type="entry name" value="HGTP_anticodon"/>
    <property type="match status" value="1"/>
</dbReference>
<evidence type="ECO:0000259" key="12">
    <source>
        <dbReference type="PROSITE" id="PS50862"/>
    </source>
</evidence>
<comment type="subcellular location">
    <subcellularLocation>
        <location evidence="1 10">Cytoplasm</location>
    </subcellularLocation>
</comment>
<keyword evidence="4 10" id="KW-0436">Ligase</keyword>
<dbReference type="InterPro" id="IPR050062">
    <property type="entry name" value="Pro-tRNA_synthetase"/>
</dbReference>
<comment type="subunit">
    <text evidence="2 10">Homodimer.</text>
</comment>
<dbReference type="NCBIfam" id="TIGR00409">
    <property type="entry name" value="proS_fam_II"/>
    <property type="match status" value="1"/>
</dbReference>
<gene>
    <name evidence="10" type="primary">proS</name>
    <name evidence="13" type="ORF">JOE21_000194</name>
</gene>
<dbReference type="EMBL" id="JAVDQG010000001">
    <property type="protein sequence ID" value="MDR6224206.1"/>
    <property type="molecule type" value="Genomic_DNA"/>
</dbReference>
<comment type="similarity">
    <text evidence="10">Belongs to the class-II aminoacyl-tRNA synthetase family. ProS type 1 subfamily.</text>
</comment>
<dbReference type="InterPro" id="IPR006195">
    <property type="entry name" value="aa-tRNA-synth_II"/>
</dbReference>
<evidence type="ECO:0000256" key="2">
    <source>
        <dbReference type="ARBA" id="ARBA00011738"/>
    </source>
</evidence>
<dbReference type="InterPro" id="IPR004500">
    <property type="entry name" value="Pro-tRNA-synth_IIa_bac-type"/>
</dbReference>
<dbReference type="Gene3D" id="3.30.930.10">
    <property type="entry name" value="Bira Bifunctional Protein, Domain 2"/>
    <property type="match status" value="2"/>
</dbReference>
<evidence type="ECO:0000256" key="7">
    <source>
        <dbReference type="ARBA" id="ARBA00022917"/>
    </source>
</evidence>
<protein>
    <recommendedName>
        <fullName evidence="10">Proline--tRNA ligase</fullName>
        <ecNumber evidence="10">6.1.1.15</ecNumber>
    </recommendedName>
    <alternativeName>
        <fullName evidence="10">Prolyl-tRNA synthetase</fullName>
        <shortName evidence="10">ProRS</shortName>
    </alternativeName>
</protein>
<evidence type="ECO:0000256" key="10">
    <source>
        <dbReference type="HAMAP-Rule" id="MF_01569"/>
    </source>
</evidence>
<keyword evidence="5 10" id="KW-0547">Nucleotide-binding</keyword>
<comment type="catalytic activity">
    <reaction evidence="9 10">
        <text>tRNA(Pro) + L-proline + ATP = L-prolyl-tRNA(Pro) + AMP + diphosphate</text>
        <dbReference type="Rhea" id="RHEA:14305"/>
        <dbReference type="Rhea" id="RHEA-COMP:9700"/>
        <dbReference type="Rhea" id="RHEA-COMP:9702"/>
        <dbReference type="ChEBI" id="CHEBI:30616"/>
        <dbReference type="ChEBI" id="CHEBI:33019"/>
        <dbReference type="ChEBI" id="CHEBI:60039"/>
        <dbReference type="ChEBI" id="CHEBI:78442"/>
        <dbReference type="ChEBI" id="CHEBI:78532"/>
        <dbReference type="ChEBI" id="CHEBI:456215"/>
        <dbReference type="EC" id="6.1.1.15"/>
    </reaction>
</comment>
<comment type="domain">
    <text evidence="10">Consists of three domains: the N-terminal catalytic domain, the editing domain and the C-terminal anticodon-binding domain.</text>
</comment>
<dbReference type="CDD" id="cd00779">
    <property type="entry name" value="ProRS_core_prok"/>
    <property type="match status" value="1"/>
</dbReference>
<dbReference type="InterPro" id="IPR033730">
    <property type="entry name" value="ProRS_core_prok"/>
</dbReference>
<evidence type="ECO:0000256" key="9">
    <source>
        <dbReference type="ARBA" id="ARBA00047671"/>
    </source>
</evidence>
<keyword evidence="14" id="KW-1185">Reference proteome</keyword>
<organism evidence="13 14">
    <name type="scientific">Desmospora profundinema</name>
    <dbReference type="NCBI Taxonomy" id="1571184"/>
    <lineage>
        <taxon>Bacteria</taxon>
        <taxon>Bacillati</taxon>
        <taxon>Bacillota</taxon>
        <taxon>Bacilli</taxon>
        <taxon>Bacillales</taxon>
        <taxon>Thermoactinomycetaceae</taxon>
        <taxon>Desmospora</taxon>
    </lineage>
</organism>
<evidence type="ECO:0000313" key="13">
    <source>
        <dbReference type="EMBL" id="MDR6224206.1"/>
    </source>
</evidence>
<dbReference type="InterPro" id="IPR036754">
    <property type="entry name" value="YbaK/aa-tRNA-synt-asso_dom_sf"/>
</dbReference>
<keyword evidence="7 10" id="KW-0648">Protein biosynthesis</keyword>
<evidence type="ECO:0000256" key="11">
    <source>
        <dbReference type="SAM" id="MobiDB-lite"/>
    </source>
</evidence>
<evidence type="ECO:0000256" key="8">
    <source>
        <dbReference type="ARBA" id="ARBA00023146"/>
    </source>
</evidence>
<reference evidence="13 14" key="1">
    <citation type="submission" date="2023-07" db="EMBL/GenBank/DDBJ databases">
        <title>Genomic Encyclopedia of Type Strains, Phase IV (KMG-IV): sequencing the most valuable type-strain genomes for metagenomic binning, comparative biology and taxonomic classification.</title>
        <authorList>
            <person name="Goeker M."/>
        </authorList>
    </citation>
    <scope>NUCLEOTIDE SEQUENCE [LARGE SCALE GENOMIC DNA]</scope>
    <source>
        <strain evidence="13 14">DSM 45903</strain>
    </source>
</reference>
<keyword evidence="6 10" id="KW-0067">ATP-binding</keyword>
<dbReference type="PROSITE" id="PS50862">
    <property type="entry name" value="AA_TRNA_LIGASE_II"/>
    <property type="match status" value="1"/>
</dbReference>
<dbReference type="NCBIfam" id="NF006625">
    <property type="entry name" value="PRK09194.1"/>
    <property type="match status" value="1"/>
</dbReference>
<dbReference type="SUPFAM" id="SSF55681">
    <property type="entry name" value="Class II aaRS and biotin synthetases"/>
    <property type="match status" value="1"/>
</dbReference>
<dbReference type="InterPro" id="IPR007214">
    <property type="entry name" value="YbaK/aa-tRNA-synth-assoc-dom"/>
</dbReference>
<dbReference type="RefSeq" id="WP_374709289.1">
    <property type="nucleotide sequence ID" value="NZ_JAVDQG010000001.1"/>
</dbReference>
<evidence type="ECO:0000256" key="1">
    <source>
        <dbReference type="ARBA" id="ARBA00004496"/>
    </source>
</evidence>
<dbReference type="InterPro" id="IPR045864">
    <property type="entry name" value="aa-tRNA-synth_II/BPL/LPL"/>
</dbReference>
<dbReference type="PIRSF" id="PIRSF001535">
    <property type="entry name" value="ProRS_1"/>
    <property type="match status" value="1"/>
</dbReference>
<dbReference type="SUPFAM" id="SSF52954">
    <property type="entry name" value="Class II aaRS ABD-related"/>
    <property type="match status" value="1"/>
</dbReference>
<dbReference type="PRINTS" id="PR01046">
    <property type="entry name" value="TRNASYNTHPRO"/>
</dbReference>
<evidence type="ECO:0000256" key="6">
    <source>
        <dbReference type="ARBA" id="ARBA00022840"/>
    </source>
</evidence>
<feature type="domain" description="Aminoacyl-transfer RNA synthetases class-II family profile" evidence="12">
    <location>
        <begin position="33"/>
        <end position="470"/>
    </location>
</feature>
<dbReference type="HAMAP" id="MF_01569">
    <property type="entry name" value="Pro_tRNA_synth_type1"/>
    <property type="match status" value="1"/>
</dbReference>
<dbReference type="Pfam" id="PF04073">
    <property type="entry name" value="tRNA_edit"/>
    <property type="match status" value="1"/>
</dbReference>
<name>A0ABU1IHF1_9BACL</name>
<dbReference type="GO" id="GO:0004827">
    <property type="term" value="F:proline-tRNA ligase activity"/>
    <property type="evidence" value="ECO:0007669"/>
    <property type="project" value="UniProtKB-EC"/>
</dbReference>
<dbReference type="CDD" id="cd00861">
    <property type="entry name" value="ProRS_anticodon_short"/>
    <property type="match status" value="1"/>
</dbReference>
<dbReference type="PANTHER" id="PTHR42753">
    <property type="entry name" value="MITOCHONDRIAL RIBOSOME PROTEIN L39/PROLYL-TRNA LIGASE FAMILY MEMBER"/>
    <property type="match status" value="1"/>
</dbReference>
<evidence type="ECO:0000313" key="14">
    <source>
        <dbReference type="Proteomes" id="UP001185012"/>
    </source>
</evidence>
<dbReference type="Gene3D" id="3.90.960.10">
    <property type="entry name" value="YbaK/aminoacyl-tRNA synthetase-associated domain"/>
    <property type="match status" value="1"/>
</dbReference>
<dbReference type="EC" id="6.1.1.15" evidence="10"/>
<dbReference type="InterPro" id="IPR002314">
    <property type="entry name" value="aa-tRNA-synt_IIb"/>
</dbReference>
<dbReference type="Gene3D" id="3.40.50.800">
    <property type="entry name" value="Anticodon-binding domain"/>
    <property type="match status" value="1"/>
</dbReference>
<proteinExistence type="inferred from homology"/>
<evidence type="ECO:0000256" key="3">
    <source>
        <dbReference type="ARBA" id="ARBA00022490"/>
    </source>
</evidence>
<dbReference type="InterPro" id="IPR036621">
    <property type="entry name" value="Anticodon-bd_dom_sf"/>
</dbReference>
<dbReference type="InterPro" id="IPR023717">
    <property type="entry name" value="Pro-tRNA-Synthase_IIa_type1"/>
</dbReference>
<dbReference type="CDD" id="cd04334">
    <property type="entry name" value="ProRS-INS"/>
    <property type="match status" value="1"/>
</dbReference>
<dbReference type="InterPro" id="IPR004154">
    <property type="entry name" value="Anticodon-bd"/>
</dbReference>
<sequence>MRQQTMLAPTLREVGAEAEMASHRLMLRAGLIRQLASGVYTYLPLGYRSLRKVEQIVREEMDRIGAQEVLMPAMNPAELWEETGRWDTYGPELVTLKDRHERKFLLGPTHEEVITDLMRNEVNSYKKLPMSLYQIQTKFRDERRPRSGLLRGREFLMKDAYSFHADRESLDATYQDMVDAYVRIFTRLGLDFRAVEADSGAIGGKESHEFMVLSESGEDTLAICGGCDYAANIETAQAGSTKGDSPGEADPEQVPQPEKVATPGKSTILEVASHLNVPSERLIKSLLFQVDGEPVLVLVRGDDEANEVKVKNALGATEVELADEATVLRVTGAPAGFAGPVGLKETVRIVADEAVQGLYDGVVGANEPDAHLIHVNPGRDFQVDQVADIRTVKEGDPCPRCGGVIRFTRGIEVGHVFKLGTKYSDAMRGTFLDGEGKERSFIMGCYGIGISRVAAAIVEQHHDENGIRWPLAAAPFQVHLIVVNAKKEEQARLANQLYEQLKDAGIEVLFDDRAERAGVKFKDSDLIGIPLRVIVGGKAAEGLVEYKFRRSGESGDLSAEEWMVKLPELLKRVDG</sequence>
<comment type="caution">
    <text evidence="13">The sequence shown here is derived from an EMBL/GenBank/DDBJ whole genome shotgun (WGS) entry which is preliminary data.</text>
</comment>
<dbReference type="PANTHER" id="PTHR42753:SF2">
    <property type="entry name" value="PROLINE--TRNA LIGASE"/>
    <property type="match status" value="1"/>
</dbReference>